<reference evidence="1 2" key="1">
    <citation type="submission" date="2024-04" db="EMBL/GenBank/DDBJ databases">
        <authorList>
            <person name="Fracassetti M."/>
        </authorList>
    </citation>
    <scope>NUCLEOTIDE SEQUENCE [LARGE SCALE GENOMIC DNA]</scope>
</reference>
<dbReference type="Proteomes" id="UP001497516">
    <property type="component" value="Chromosome 2"/>
</dbReference>
<proteinExistence type="predicted"/>
<name>A0AAV2D5X2_9ROSI</name>
<accession>A0AAV2D5X2</accession>
<keyword evidence="2" id="KW-1185">Reference proteome</keyword>
<dbReference type="EMBL" id="OZ034815">
    <property type="protein sequence ID" value="CAL1367485.1"/>
    <property type="molecule type" value="Genomic_DNA"/>
</dbReference>
<dbReference type="AlphaFoldDB" id="A0AAV2D5X2"/>
<organism evidence="1 2">
    <name type="scientific">Linum trigynum</name>
    <dbReference type="NCBI Taxonomy" id="586398"/>
    <lineage>
        <taxon>Eukaryota</taxon>
        <taxon>Viridiplantae</taxon>
        <taxon>Streptophyta</taxon>
        <taxon>Embryophyta</taxon>
        <taxon>Tracheophyta</taxon>
        <taxon>Spermatophyta</taxon>
        <taxon>Magnoliopsida</taxon>
        <taxon>eudicotyledons</taxon>
        <taxon>Gunneridae</taxon>
        <taxon>Pentapetalae</taxon>
        <taxon>rosids</taxon>
        <taxon>fabids</taxon>
        <taxon>Malpighiales</taxon>
        <taxon>Linaceae</taxon>
        <taxon>Linum</taxon>
    </lineage>
</organism>
<evidence type="ECO:0000313" key="2">
    <source>
        <dbReference type="Proteomes" id="UP001497516"/>
    </source>
</evidence>
<protein>
    <submittedName>
        <fullName evidence="1">Uncharacterized protein</fullName>
    </submittedName>
</protein>
<sequence>MILVAGSLTKTIDGLVKAADTGVTRTGKALRNFHVNFFLEVTMKKCVVDIQLVKMPSASGSNSNDTANNDELGYWDESVMVINAFDLGEAFRNETSLVALNRPIRVELDLEDPFTLDNLFTRRKESESPGAICFPIN</sequence>
<gene>
    <name evidence="1" type="ORF">LTRI10_LOCUS11129</name>
</gene>
<evidence type="ECO:0000313" key="1">
    <source>
        <dbReference type="EMBL" id="CAL1367485.1"/>
    </source>
</evidence>